<accession>A0AAN6W9K4</accession>
<dbReference type="EMBL" id="MU866211">
    <property type="protein sequence ID" value="KAK4176042.1"/>
    <property type="molecule type" value="Genomic_DNA"/>
</dbReference>
<organism evidence="2 3">
    <name type="scientific">Triangularia setosa</name>
    <dbReference type="NCBI Taxonomy" id="2587417"/>
    <lineage>
        <taxon>Eukaryota</taxon>
        <taxon>Fungi</taxon>
        <taxon>Dikarya</taxon>
        <taxon>Ascomycota</taxon>
        <taxon>Pezizomycotina</taxon>
        <taxon>Sordariomycetes</taxon>
        <taxon>Sordariomycetidae</taxon>
        <taxon>Sordariales</taxon>
        <taxon>Podosporaceae</taxon>
        <taxon>Triangularia</taxon>
    </lineage>
</organism>
<comment type="caution">
    <text evidence="2">The sequence shown here is derived from an EMBL/GenBank/DDBJ whole genome shotgun (WGS) entry which is preliminary data.</text>
</comment>
<evidence type="ECO:0000313" key="2">
    <source>
        <dbReference type="EMBL" id="KAK4176042.1"/>
    </source>
</evidence>
<feature type="region of interest" description="Disordered" evidence="1">
    <location>
        <begin position="28"/>
        <end position="51"/>
    </location>
</feature>
<name>A0AAN6W9K4_9PEZI</name>
<protein>
    <submittedName>
        <fullName evidence="2">Uncharacterized protein</fullName>
    </submittedName>
</protein>
<evidence type="ECO:0000256" key="1">
    <source>
        <dbReference type="SAM" id="MobiDB-lite"/>
    </source>
</evidence>
<proteinExistence type="predicted"/>
<reference evidence="2" key="1">
    <citation type="journal article" date="2023" name="Mol. Phylogenet. Evol.">
        <title>Genome-scale phylogeny and comparative genomics of the fungal order Sordariales.</title>
        <authorList>
            <person name="Hensen N."/>
            <person name="Bonometti L."/>
            <person name="Westerberg I."/>
            <person name="Brannstrom I.O."/>
            <person name="Guillou S."/>
            <person name="Cros-Aarteil S."/>
            <person name="Calhoun S."/>
            <person name="Haridas S."/>
            <person name="Kuo A."/>
            <person name="Mondo S."/>
            <person name="Pangilinan J."/>
            <person name="Riley R."/>
            <person name="LaButti K."/>
            <person name="Andreopoulos B."/>
            <person name="Lipzen A."/>
            <person name="Chen C."/>
            <person name="Yan M."/>
            <person name="Daum C."/>
            <person name="Ng V."/>
            <person name="Clum A."/>
            <person name="Steindorff A."/>
            <person name="Ohm R.A."/>
            <person name="Martin F."/>
            <person name="Silar P."/>
            <person name="Natvig D.O."/>
            <person name="Lalanne C."/>
            <person name="Gautier V."/>
            <person name="Ament-Velasquez S.L."/>
            <person name="Kruys A."/>
            <person name="Hutchinson M.I."/>
            <person name="Powell A.J."/>
            <person name="Barry K."/>
            <person name="Miller A.N."/>
            <person name="Grigoriev I.V."/>
            <person name="Debuchy R."/>
            <person name="Gladieux P."/>
            <person name="Hiltunen Thoren M."/>
            <person name="Johannesson H."/>
        </authorList>
    </citation>
    <scope>NUCLEOTIDE SEQUENCE</scope>
    <source>
        <strain evidence="2">CBS 892.96</strain>
    </source>
</reference>
<dbReference type="AlphaFoldDB" id="A0AAN6W9K4"/>
<feature type="compositionally biased region" description="Basic residues" evidence="1">
    <location>
        <begin position="35"/>
        <end position="44"/>
    </location>
</feature>
<dbReference type="Proteomes" id="UP001302321">
    <property type="component" value="Unassembled WGS sequence"/>
</dbReference>
<keyword evidence="3" id="KW-1185">Reference proteome</keyword>
<sequence length="71" mass="8291">MEAYEAQSRKKVKENANDKFARIEDIIEAKEHSMKSPKKKKRRTQQNSDAVKEAEEIIVCGLETIRRAEEE</sequence>
<gene>
    <name evidence="2" type="ORF">QBC36DRAFT_290914</name>
</gene>
<reference evidence="2" key="2">
    <citation type="submission" date="2023-05" db="EMBL/GenBank/DDBJ databases">
        <authorList>
            <consortium name="Lawrence Berkeley National Laboratory"/>
            <person name="Steindorff A."/>
            <person name="Hensen N."/>
            <person name="Bonometti L."/>
            <person name="Westerberg I."/>
            <person name="Brannstrom I.O."/>
            <person name="Guillou S."/>
            <person name="Cros-Aarteil S."/>
            <person name="Calhoun S."/>
            <person name="Haridas S."/>
            <person name="Kuo A."/>
            <person name="Mondo S."/>
            <person name="Pangilinan J."/>
            <person name="Riley R."/>
            <person name="Labutti K."/>
            <person name="Andreopoulos B."/>
            <person name="Lipzen A."/>
            <person name="Chen C."/>
            <person name="Yanf M."/>
            <person name="Daum C."/>
            <person name="Ng V."/>
            <person name="Clum A."/>
            <person name="Ohm R."/>
            <person name="Martin F."/>
            <person name="Silar P."/>
            <person name="Natvig D."/>
            <person name="Lalanne C."/>
            <person name="Gautier V."/>
            <person name="Ament-Velasquez S.L."/>
            <person name="Kruys A."/>
            <person name="Hutchinson M.I."/>
            <person name="Powell A.J."/>
            <person name="Barry K."/>
            <person name="Miller A.N."/>
            <person name="Grigoriev I.V."/>
            <person name="Debuchy R."/>
            <person name="Gladieux P."/>
            <person name="Thoren M.H."/>
            <person name="Johannesson H."/>
        </authorList>
    </citation>
    <scope>NUCLEOTIDE SEQUENCE</scope>
    <source>
        <strain evidence="2">CBS 892.96</strain>
    </source>
</reference>
<evidence type="ECO:0000313" key="3">
    <source>
        <dbReference type="Proteomes" id="UP001302321"/>
    </source>
</evidence>